<reference evidence="2 3" key="1">
    <citation type="journal article" date="2019" name="Int. J. Syst. Evol. Microbiol.">
        <title>The Global Catalogue of Microorganisms (GCM) 10K type strain sequencing project: providing services to taxonomists for standard genome sequencing and annotation.</title>
        <authorList>
            <consortium name="The Broad Institute Genomics Platform"/>
            <consortium name="The Broad Institute Genome Sequencing Center for Infectious Disease"/>
            <person name="Wu L."/>
            <person name="Ma J."/>
        </authorList>
    </citation>
    <scope>NUCLEOTIDE SEQUENCE [LARGE SCALE GENOMIC DNA]</scope>
    <source>
        <strain evidence="2 3">JCM 10425</strain>
    </source>
</reference>
<dbReference type="EMBL" id="BAAAGX010000007">
    <property type="protein sequence ID" value="GAA0233753.1"/>
    <property type="molecule type" value="Genomic_DNA"/>
</dbReference>
<evidence type="ECO:0000313" key="2">
    <source>
        <dbReference type="EMBL" id="GAA0233753.1"/>
    </source>
</evidence>
<gene>
    <name evidence="2" type="ORF">GCM10009539_18840</name>
</gene>
<keyword evidence="1" id="KW-0812">Transmembrane</keyword>
<dbReference type="RefSeq" id="WP_344648357.1">
    <property type="nucleotide sequence ID" value="NZ_BAAAGX010000007.1"/>
</dbReference>
<accession>A0ABN0TZ06</accession>
<evidence type="ECO:0000256" key="1">
    <source>
        <dbReference type="SAM" id="Phobius"/>
    </source>
</evidence>
<feature type="transmembrane region" description="Helical" evidence="1">
    <location>
        <begin position="60"/>
        <end position="79"/>
    </location>
</feature>
<evidence type="ECO:0000313" key="3">
    <source>
        <dbReference type="Proteomes" id="UP001500967"/>
    </source>
</evidence>
<organism evidence="2 3">
    <name type="scientific">Cryptosporangium japonicum</name>
    <dbReference type="NCBI Taxonomy" id="80872"/>
    <lineage>
        <taxon>Bacteria</taxon>
        <taxon>Bacillati</taxon>
        <taxon>Actinomycetota</taxon>
        <taxon>Actinomycetes</taxon>
        <taxon>Cryptosporangiales</taxon>
        <taxon>Cryptosporangiaceae</taxon>
        <taxon>Cryptosporangium</taxon>
    </lineage>
</organism>
<dbReference type="Proteomes" id="UP001500967">
    <property type="component" value="Unassembled WGS sequence"/>
</dbReference>
<proteinExistence type="predicted"/>
<name>A0ABN0TZ06_9ACTN</name>
<feature type="transmembrane region" description="Helical" evidence="1">
    <location>
        <begin position="7"/>
        <end position="24"/>
    </location>
</feature>
<keyword evidence="1" id="KW-1133">Transmembrane helix</keyword>
<feature type="transmembrane region" description="Helical" evidence="1">
    <location>
        <begin position="30"/>
        <end position="48"/>
    </location>
</feature>
<sequence length="80" mass="8559">MRDAARTGIAWLVIVAGLEGLTAWAGQRIAIWGAVTMATLLLLAVGLLRRDFTVLQPWLWQTVGVLLGVVMVVGVVSAFV</sequence>
<comment type="caution">
    <text evidence="2">The sequence shown here is derived from an EMBL/GenBank/DDBJ whole genome shotgun (WGS) entry which is preliminary data.</text>
</comment>
<keyword evidence="1" id="KW-0472">Membrane</keyword>
<protein>
    <submittedName>
        <fullName evidence="2">Uncharacterized protein</fullName>
    </submittedName>
</protein>
<keyword evidence="3" id="KW-1185">Reference proteome</keyword>